<protein>
    <submittedName>
        <fullName evidence="1">Uncharacterized protein</fullName>
    </submittedName>
</protein>
<dbReference type="Proteomes" id="UP000320300">
    <property type="component" value="Unassembled WGS sequence"/>
</dbReference>
<name>A0A521ACI4_9SPHI</name>
<gene>
    <name evidence="1" type="ORF">SAMN06265348_10149</name>
</gene>
<keyword evidence="2" id="KW-1185">Reference proteome</keyword>
<reference evidence="1 2" key="1">
    <citation type="submission" date="2017-05" db="EMBL/GenBank/DDBJ databases">
        <authorList>
            <person name="Varghese N."/>
            <person name="Submissions S."/>
        </authorList>
    </citation>
    <scope>NUCLEOTIDE SEQUENCE [LARGE SCALE GENOMIC DNA]</scope>
    <source>
        <strain evidence="1 2">DSM 19036</strain>
    </source>
</reference>
<accession>A0A521ACI4</accession>
<dbReference type="EMBL" id="FXTN01000001">
    <property type="protein sequence ID" value="SMO32519.1"/>
    <property type="molecule type" value="Genomic_DNA"/>
</dbReference>
<sequence>MVLSSIKVSLIGWRYVSYLHVRVGRFKEIKRQNLLARLLTIASLTLLVAEDQ</sequence>
<dbReference type="AlphaFoldDB" id="A0A521ACI4"/>
<evidence type="ECO:0000313" key="1">
    <source>
        <dbReference type="EMBL" id="SMO32519.1"/>
    </source>
</evidence>
<evidence type="ECO:0000313" key="2">
    <source>
        <dbReference type="Proteomes" id="UP000320300"/>
    </source>
</evidence>
<proteinExistence type="predicted"/>
<organism evidence="1 2">
    <name type="scientific">Pedobacter westerhofensis</name>
    <dbReference type="NCBI Taxonomy" id="425512"/>
    <lineage>
        <taxon>Bacteria</taxon>
        <taxon>Pseudomonadati</taxon>
        <taxon>Bacteroidota</taxon>
        <taxon>Sphingobacteriia</taxon>
        <taxon>Sphingobacteriales</taxon>
        <taxon>Sphingobacteriaceae</taxon>
        <taxon>Pedobacter</taxon>
    </lineage>
</organism>